<dbReference type="InterPro" id="IPR024169">
    <property type="entry name" value="SP_NH2Trfase/AEP_transaminase"/>
</dbReference>
<feature type="modified residue" description="N6-(pyridoxal phosphate)lysine" evidence="5">
    <location>
        <position position="190"/>
    </location>
</feature>
<comment type="cofactor">
    <cofactor evidence="1 5">
        <name>pyridoxal 5'-phosphate</name>
        <dbReference type="ChEBI" id="CHEBI:597326"/>
    </cofactor>
</comment>
<dbReference type="GO" id="GO:0004760">
    <property type="term" value="F:L-serine-pyruvate transaminase activity"/>
    <property type="evidence" value="ECO:0007669"/>
    <property type="project" value="TreeGrafter"/>
</dbReference>
<evidence type="ECO:0000313" key="8">
    <source>
        <dbReference type="Proteomes" id="UP000309544"/>
    </source>
</evidence>
<name>A0A5C4S3J9_PROVB</name>
<evidence type="ECO:0000256" key="5">
    <source>
        <dbReference type="PIRSR" id="PIRSR000524-50"/>
    </source>
</evidence>
<dbReference type="Pfam" id="PF00266">
    <property type="entry name" value="Aminotran_5"/>
    <property type="match status" value="1"/>
</dbReference>
<comment type="similarity">
    <text evidence="2">Belongs to the class-V pyridoxal-phosphate-dependent aminotransferase family.</text>
</comment>
<keyword evidence="3 5" id="KW-0663">Pyridoxal phosphate</keyword>
<comment type="caution">
    <text evidence="7">The sequence shown here is derived from an EMBL/GenBank/DDBJ whole genome shotgun (WGS) entry which is preliminary data.</text>
</comment>
<organism evidence="7 8">
    <name type="scientific">Prosthecochloris vibrioformis</name>
    <name type="common">Chlorobium vibrioforme</name>
    <dbReference type="NCBI Taxonomy" id="1098"/>
    <lineage>
        <taxon>Bacteria</taxon>
        <taxon>Pseudomonadati</taxon>
        <taxon>Chlorobiota</taxon>
        <taxon>Chlorobiia</taxon>
        <taxon>Chlorobiales</taxon>
        <taxon>Chlorobiaceae</taxon>
        <taxon>Prosthecochloris</taxon>
    </lineage>
</organism>
<keyword evidence="7" id="KW-0808">Transferase</keyword>
<evidence type="ECO:0000259" key="6">
    <source>
        <dbReference type="Pfam" id="PF00266"/>
    </source>
</evidence>
<dbReference type="PIRSF" id="PIRSF000524">
    <property type="entry name" value="SPT"/>
    <property type="match status" value="1"/>
</dbReference>
<dbReference type="Gene3D" id="3.90.1150.10">
    <property type="entry name" value="Aspartate Aminotransferase, domain 1"/>
    <property type="match status" value="1"/>
</dbReference>
<reference evidence="7 8" key="1">
    <citation type="submission" date="2019-05" db="EMBL/GenBank/DDBJ databases">
        <title>Draft Whole-Genome sequence of the green sulfur bacterium Prosthecochloris vibrioformis DSM 260.</title>
        <authorList>
            <person name="Meyer T.E."/>
            <person name="Kyndt J.A."/>
        </authorList>
    </citation>
    <scope>NUCLEOTIDE SEQUENCE [LARGE SCALE GENOMIC DNA]</scope>
    <source>
        <strain evidence="7 8">DSM 260</strain>
    </source>
</reference>
<keyword evidence="8" id="KW-1185">Reference proteome</keyword>
<dbReference type="SUPFAM" id="SSF53383">
    <property type="entry name" value="PLP-dependent transferases"/>
    <property type="match status" value="1"/>
</dbReference>
<dbReference type="InterPro" id="IPR015421">
    <property type="entry name" value="PyrdxlP-dep_Trfase_major"/>
</dbReference>
<evidence type="ECO:0000313" key="7">
    <source>
        <dbReference type="EMBL" id="TNJ37758.1"/>
    </source>
</evidence>
<dbReference type="PANTHER" id="PTHR21152">
    <property type="entry name" value="AMINOTRANSFERASE CLASS V"/>
    <property type="match status" value="1"/>
</dbReference>
<dbReference type="PANTHER" id="PTHR21152:SF40">
    <property type="entry name" value="ALANINE--GLYOXYLATE AMINOTRANSFERASE"/>
    <property type="match status" value="1"/>
</dbReference>
<accession>A0A5C4S3J9</accession>
<dbReference type="InterPro" id="IPR015422">
    <property type="entry name" value="PyrdxlP-dep_Trfase_small"/>
</dbReference>
<evidence type="ECO:0000256" key="1">
    <source>
        <dbReference type="ARBA" id="ARBA00001933"/>
    </source>
</evidence>
<dbReference type="RefSeq" id="WP_139626040.1">
    <property type="nucleotide sequence ID" value="NZ_VDCI01000001.1"/>
</dbReference>
<dbReference type="EMBL" id="VDCI01000001">
    <property type="protein sequence ID" value="TNJ37758.1"/>
    <property type="molecule type" value="Genomic_DNA"/>
</dbReference>
<dbReference type="AlphaFoldDB" id="A0A5C4S3J9"/>
<evidence type="ECO:0000256" key="2">
    <source>
        <dbReference type="ARBA" id="ARBA00009236"/>
    </source>
</evidence>
<dbReference type="FunFam" id="3.40.640.10:FF:000054">
    <property type="entry name" value="Serine--glyoxylate aminotransferase"/>
    <property type="match status" value="1"/>
</dbReference>
<dbReference type="GO" id="GO:0008453">
    <property type="term" value="F:alanine-glyoxylate transaminase activity"/>
    <property type="evidence" value="ECO:0007669"/>
    <property type="project" value="TreeGrafter"/>
</dbReference>
<dbReference type="InterPro" id="IPR000192">
    <property type="entry name" value="Aminotrans_V_dom"/>
</dbReference>
<evidence type="ECO:0000256" key="4">
    <source>
        <dbReference type="PIRSR" id="PIRSR000524-1"/>
    </source>
</evidence>
<keyword evidence="7" id="KW-0032">Aminotransferase</keyword>
<proteinExistence type="inferred from homology"/>
<sequence>MKKRLFTPGPTPVPEQIMLRMAEPIIHHRNPEFMEILERVHENLQYLFRTSEPVVVLSASGTGGMEAAITSCFGKDDKLLSINGGKFGERWSRLGETFTGNVLEITIPWGTAPDSDELARLLKQHPDIKGVCLTHSETSTGTASDIQTLCQTVRSNSDALILVDGITAIGAHEFHFDEWGVDICITGSQKGLMMPPGLALVAISRRAQDAIEKNTAPQFYLSLKKALASHKGNDTPFTPAVSLVIGLDNALSMIREEGIEQIWDRHARLAAACRTGCEALGMRLFSSSPSNAVTSVWLPEGEEWEAFNTALKTDNGITVAAGQDEFKGRIFRISHLGYYDELDMLTVIGGIERALYQTGYEFTVGTGVTAVQKTLLQEEMKGAALQD</sequence>
<dbReference type="Gene3D" id="3.40.640.10">
    <property type="entry name" value="Type I PLP-dependent aspartate aminotransferase-like (Major domain)"/>
    <property type="match status" value="1"/>
</dbReference>
<dbReference type="Proteomes" id="UP000309544">
    <property type="component" value="Unassembled WGS sequence"/>
</dbReference>
<evidence type="ECO:0000256" key="3">
    <source>
        <dbReference type="ARBA" id="ARBA00022898"/>
    </source>
</evidence>
<feature type="domain" description="Aminotransferase class V" evidence="6">
    <location>
        <begin position="25"/>
        <end position="323"/>
    </location>
</feature>
<dbReference type="GO" id="GO:0019265">
    <property type="term" value="P:glycine biosynthetic process, by transamination of glyoxylate"/>
    <property type="evidence" value="ECO:0007669"/>
    <property type="project" value="TreeGrafter"/>
</dbReference>
<feature type="binding site" evidence="4">
    <location>
        <position position="332"/>
    </location>
    <ligand>
        <name>substrate</name>
    </ligand>
</feature>
<gene>
    <name evidence="7" type="ORF">FGF68_00850</name>
</gene>
<protein>
    <submittedName>
        <fullName evidence="7">Alanine--glyoxylate aminotransferase family protein</fullName>
    </submittedName>
</protein>
<dbReference type="InterPro" id="IPR015424">
    <property type="entry name" value="PyrdxlP-dep_Trfase"/>
</dbReference>